<gene>
    <name evidence="1" type="ORF">CLIM01_11740</name>
</gene>
<evidence type="ECO:0000313" key="1">
    <source>
        <dbReference type="EMBL" id="KAK0370914.1"/>
    </source>
</evidence>
<name>A0ABQ9PFS5_9PEZI</name>
<keyword evidence="2" id="KW-1185">Reference proteome</keyword>
<dbReference type="Proteomes" id="UP001169217">
    <property type="component" value="Unassembled WGS sequence"/>
</dbReference>
<proteinExistence type="predicted"/>
<dbReference type="EMBL" id="JARUPT010000487">
    <property type="protein sequence ID" value="KAK0370914.1"/>
    <property type="molecule type" value="Genomic_DNA"/>
</dbReference>
<organism evidence="1 2">
    <name type="scientific">Colletotrichum limetticola</name>
    <dbReference type="NCBI Taxonomy" id="1209924"/>
    <lineage>
        <taxon>Eukaryota</taxon>
        <taxon>Fungi</taxon>
        <taxon>Dikarya</taxon>
        <taxon>Ascomycota</taxon>
        <taxon>Pezizomycotina</taxon>
        <taxon>Sordariomycetes</taxon>
        <taxon>Hypocreomycetidae</taxon>
        <taxon>Glomerellales</taxon>
        <taxon>Glomerellaceae</taxon>
        <taxon>Colletotrichum</taxon>
        <taxon>Colletotrichum acutatum species complex</taxon>
    </lineage>
</organism>
<protein>
    <submittedName>
        <fullName evidence="1">Uncharacterized protein</fullName>
    </submittedName>
</protein>
<evidence type="ECO:0000313" key="2">
    <source>
        <dbReference type="Proteomes" id="UP001169217"/>
    </source>
</evidence>
<comment type="caution">
    <text evidence="1">The sequence shown here is derived from an EMBL/GenBank/DDBJ whole genome shotgun (WGS) entry which is preliminary data.</text>
</comment>
<reference evidence="1" key="1">
    <citation type="submission" date="2023-04" db="EMBL/GenBank/DDBJ databases">
        <title>Colletotrichum limetticola genome sequence.</title>
        <authorList>
            <person name="Baroncelli R."/>
        </authorList>
    </citation>
    <scope>NUCLEOTIDE SEQUENCE</scope>
    <source>
        <strain evidence="1">KLA-Anderson</strain>
    </source>
</reference>
<accession>A0ABQ9PFS5</accession>
<sequence length="40" mass="4625">MCRAHIKVVTRRGDRGRGHSGCCLLAWLWRRCGRELGSRD</sequence>